<comment type="similarity">
    <text evidence="2">Belongs to the RmuC family.</text>
</comment>
<dbReference type="AlphaFoldDB" id="A0A1G2BMI2"/>
<keyword evidence="5" id="KW-1133">Transmembrane helix</keyword>
<keyword evidence="3" id="KW-0175">Coiled coil</keyword>
<keyword evidence="4" id="KW-0233">DNA recombination</keyword>
<dbReference type="Pfam" id="PF02646">
    <property type="entry name" value="RmuC"/>
    <property type="match status" value="1"/>
</dbReference>
<keyword evidence="5" id="KW-0812">Transmembrane</keyword>
<dbReference type="EMBL" id="MHKM01000048">
    <property type="protein sequence ID" value="OGY90324.1"/>
    <property type="molecule type" value="Genomic_DNA"/>
</dbReference>
<accession>A0A1G2BMI2</accession>
<proteinExistence type="inferred from homology"/>
<evidence type="ECO:0000313" key="6">
    <source>
        <dbReference type="EMBL" id="OGY90324.1"/>
    </source>
</evidence>
<reference evidence="6 7" key="1">
    <citation type="journal article" date="2016" name="Nat. Commun.">
        <title>Thousands of microbial genomes shed light on interconnected biogeochemical processes in an aquifer system.</title>
        <authorList>
            <person name="Anantharaman K."/>
            <person name="Brown C.T."/>
            <person name="Hug L.A."/>
            <person name="Sharon I."/>
            <person name="Castelle C.J."/>
            <person name="Probst A.J."/>
            <person name="Thomas B.C."/>
            <person name="Singh A."/>
            <person name="Wilkins M.J."/>
            <person name="Karaoz U."/>
            <person name="Brodie E.L."/>
            <person name="Williams K.H."/>
            <person name="Hubbard S.S."/>
            <person name="Banfield J.F."/>
        </authorList>
    </citation>
    <scope>NUCLEOTIDE SEQUENCE [LARGE SCALE GENOMIC DNA]</scope>
</reference>
<evidence type="ECO:0000256" key="4">
    <source>
        <dbReference type="ARBA" id="ARBA00023172"/>
    </source>
</evidence>
<evidence type="ECO:0000256" key="5">
    <source>
        <dbReference type="SAM" id="Phobius"/>
    </source>
</evidence>
<evidence type="ECO:0000256" key="3">
    <source>
        <dbReference type="ARBA" id="ARBA00023054"/>
    </source>
</evidence>
<comment type="function">
    <text evidence="1">Involved in DNA recombination.</text>
</comment>
<dbReference type="Proteomes" id="UP000178248">
    <property type="component" value="Unassembled WGS sequence"/>
</dbReference>
<protein>
    <recommendedName>
        <fullName evidence="8">DNA recombination protein RmuC</fullName>
    </recommendedName>
</protein>
<dbReference type="PANTHER" id="PTHR30563:SF0">
    <property type="entry name" value="DNA RECOMBINATION PROTEIN RMUC"/>
    <property type="match status" value="1"/>
</dbReference>
<evidence type="ECO:0000313" key="7">
    <source>
        <dbReference type="Proteomes" id="UP000178248"/>
    </source>
</evidence>
<organism evidence="6 7">
    <name type="scientific">Candidatus Komeilibacteria bacterium RIFCSPLOWO2_01_FULL_52_15</name>
    <dbReference type="NCBI Taxonomy" id="1798551"/>
    <lineage>
        <taxon>Bacteria</taxon>
        <taxon>Candidatus Komeiliibacteriota</taxon>
    </lineage>
</organism>
<dbReference type="PANTHER" id="PTHR30563">
    <property type="entry name" value="DNA RECOMBINATION PROTEIN RMUC"/>
    <property type="match status" value="1"/>
</dbReference>
<dbReference type="InterPro" id="IPR003798">
    <property type="entry name" value="DNA_recombination_RmuC"/>
</dbReference>
<evidence type="ECO:0000256" key="1">
    <source>
        <dbReference type="ARBA" id="ARBA00003416"/>
    </source>
</evidence>
<keyword evidence="5" id="KW-0472">Membrane</keyword>
<evidence type="ECO:0008006" key="8">
    <source>
        <dbReference type="Google" id="ProtNLM"/>
    </source>
</evidence>
<feature type="transmembrane region" description="Helical" evidence="5">
    <location>
        <begin position="6"/>
        <end position="24"/>
    </location>
</feature>
<dbReference type="GO" id="GO:0006310">
    <property type="term" value="P:DNA recombination"/>
    <property type="evidence" value="ECO:0007669"/>
    <property type="project" value="UniProtKB-KW"/>
</dbReference>
<comment type="caution">
    <text evidence="6">The sequence shown here is derived from an EMBL/GenBank/DDBJ whole genome shotgun (WGS) entry which is preliminary data.</text>
</comment>
<dbReference type="STRING" id="1798551.A3B30_00495"/>
<sequence>MDTILIIATVLFGVAVLASAWLVLRRLKDFKTASSDDKSALLLQNQMQELTRRMDQKLTDSTKMMQEHTFASSKMLQDVMRDTTERLTKLDETNRQVISFTDQLKDLQDILKNPKQRGILGEYYLETLLKNVLPLGSYTMQYKLGKDDDGGDLIVDAAVFIKDKIVPIDSKFSLENYNRIVEASDPVERERLEKIFLNDLKQRIVETAKYIKPQQGTMDFAFMFIPHEAIYYDLLINKIGAVKGETENLIQRAAGKYHVLIVSPTSFLAYLQTVMQALRALHIEEQTQEIRGNIDKLGKHLEAYHQNLVKLGSQLGTVVNTYNTANIEFKKIDKDVLKITDSDRELLDAGTVEKPKP</sequence>
<name>A0A1G2BMI2_9BACT</name>
<evidence type="ECO:0000256" key="2">
    <source>
        <dbReference type="ARBA" id="ARBA00009840"/>
    </source>
</evidence>
<gene>
    <name evidence="6" type="ORF">A3B30_00495</name>
</gene>